<evidence type="ECO:0000256" key="4">
    <source>
        <dbReference type="ARBA" id="ARBA00023163"/>
    </source>
</evidence>
<keyword evidence="4" id="KW-0804">Transcription</keyword>
<reference evidence="7" key="1">
    <citation type="submission" date="2025-08" db="UniProtKB">
        <authorList>
            <consortium name="RefSeq"/>
        </authorList>
    </citation>
    <scope>IDENTIFICATION</scope>
    <source>
        <tissue evidence="7">Leaf</tissue>
    </source>
</reference>
<keyword evidence="2" id="KW-0805">Transcription regulation</keyword>
<keyword evidence="3" id="KW-0238">DNA-binding</keyword>
<dbReference type="Gene3D" id="2.40.330.10">
    <property type="entry name" value="DNA-binding pseudobarrel domain"/>
    <property type="match status" value="1"/>
</dbReference>
<dbReference type="GeneID" id="115726475"/>
<evidence type="ECO:0000256" key="1">
    <source>
        <dbReference type="ARBA" id="ARBA00004123"/>
    </source>
</evidence>
<organism evidence="6 7">
    <name type="scientific">Rhodamnia argentea</name>
    <dbReference type="NCBI Taxonomy" id="178133"/>
    <lineage>
        <taxon>Eukaryota</taxon>
        <taxon>Viridiplantae</taxon>
        <taxon>Streptophyta</taxon>
        <taxon>Embryophyta</taxon>
        <taxon>Tracheophyta</taxon>
        <taxon>Spermatophyta</taxon>
        <taxon>Magnoliopsida</taxon>
        <taxon>eudicotyledons</taxon>
        <taxon>Gunneridae</taxon>
        <taxon>Pentapetalae</taxon>
        <taxon>rosids</taxon>
        <taxon>malvids</taxon>
        <taxon>Myrtales</taxon>
        <taxon>Myrtaceae</taxon>
        <taxon>Myrtoideae</taxon>
        <taxon>Myrteae</taxon>
        <taxon>Australasian group</taxon>
        <taxon>Rhodamnia</taxon>
    </lineage>
</organism>
<keyword evidence="5" id="KW-0539">Nucleus</keyword>
<dbReference type="RefSeq" id="XP_048135702.1">
    <property type="nucleotide sequence ID" value="XM_048279745.1"/>
</dbReference>
<evidence type="ECO:0000313" key="7">
    <source>
        <dbReference type="RefSeq" id="XP_048135702.1"/>
    </source>
</evidence>
<keyword evidence="6" id="KW-1185">Reference proteome</keyword>
<gene>
    <name evidence="7" type="primary">LOC115726475</name>
</gene>
<evidence type="ECO:0000256" key="2">
    <source>
        <dbReference type="ARBA" id="ARBA00023015"/>
    </source>
</evidence>
<evidence type="ECO:0000313" key="6">
    <source>
        <dbReference type="Proteomes" id="UP000827889"/>
    </source>
</evidence>
<evidence type="ECO:0000256" key="5">
    <source>
        <dbReference type="ARBA" id="ARBA00023242"/>
    </source>
</evidence>
<sequence length="190" mass="22286">MPAIAVMFWSSLKSWGMNCVGPSVLGFVRQQNLNRVFWVDSSSKIFRKSKERRYCDSEAHQERQTHQRGSVSVFFFWLMCIFERTRLPDFPGQFAKQHIQENEEMATLRFSDRSWPVKILSYMHEIRVFFAAGWPVFAELICVWETSVFEPIDTSPFSLMPVGSNHLHEEQAVLSWIFMVLQFQGLSHLP</sequence>
<accession>A0ABM3HGJ2</accession>
<dbReference type="InterPro" id="IPR015300">
    <property type="entry name" value="DNA-bd_pseudobarrel_sf"/>
</dbReference>
<comment type="subcellular location">
    <subcellularLocation>
        <location evidence="1">Nucleus</location>
    </subcellularLocation>
</comment>
<protein>
    <submittedName>
        <fullName evidence="7">Uncharacterized protein LOC115726475</fullName>
    </submittedName>
</protein>
<proteinExistence type="predicted"/>
<dbReference type="Proteomes" id="UP000827889">
    <property type="component" value="Chromosome 5"/>
</dbReference>
<name>A0ABM3HGJ2_9MYRT</name>
<evidence type="ECO:0000256" key="3">
    <source>
        <dbReference type="ARBA" id="ARBA00023125"/>
    </source>
</evidence>